<dbReference type="Pfam" id="PF00397">
    <property type="entry name" value="WW"/>
    <property type="match status" value="1"/>
</dbReference>
<keyword evidence="10" id="KW-1185">Reference proteome</keyword>
<comment type="subcellular location">
    <subcellularLocation>
        <location evidence="2">Cell junction</location>
        <location evidence="2">Tight junction</location>
    </subcellularLocation>
    <subcellularLocation>
        <location evidence="3">Cytoplasm</location>
    </subcellularLocation>
    <subcellularLocation>
        <location evidence="1">Nucleus</location>
    </subcellularLocation>
</comment>
<keyword evidence="4" id="KW-0965">Cell junction</keyword>
<evidence type="ECO:0000256" key="7">
    <source>
        <dbReference type="SAM" id="MobiDB-lite"/>
    </source>
</evidence>
<evidence type="ECO:0000256" key="1">
    <source>
        <dbReference type="ARBA" id="ARBA00004123"/>
    </source>
</evidence>
<dbReference type="InterPro" id="IPR036020">
    <property type="entry name" value="WW_dom_sf"/>
</dbReference>
<evidence type="ECO:0000313" key="10">
    <source>
        <dbReference type="Proteomes" id="UP000694402"/>
    </source>
</evidence>
<reference evidence="9" key="2">
    <citation type="submission" date="2025-08" db="UniProtKB">
        <authorList>
            <consortium name="Ensembl"/>
        </authorList>
    </citation>
    <scope>IDENTIFICATION</scope>
</reference>
<dbReference type="GeneTree" id="ENSGT00990000212668"/>
<dbReference type="PROSITE" id="PS01159">
    <property type="entry name" value="WW_DOMAIN_1"/>
    <property type="match status" value="1"/>
</dbReference>
<dbReference type="Proteomes" id="UP000694402">
    <property type="component" value="Unassembled WGS sequence"/>
</dbReference>
<reference evidence="10" key="1">
    <citation type="journal article" date="2018" name="PLoS ONE">
        <title>Chinook salmon (Oncorhynchus tshawytscha) genome and transcriptome.</title>
        <authorList>
            <person name="Christensen K.A."/>
            <person name="Leong J.S."/>
            <person name="Sakhrani D."/>
            <person name="Biagi C.A."/>
            <person name="Minkley D.R."/>
            <person name="Withler R.E."/>
            <person name="Rondeau E.B."/>
            <person name="Koop B.F."/>
            <person name="Devlin R.H."/>
        </authorList>
    </citation>
    <scope>NUCLEOTIDE SEQUENCE [LARGE SCALE GENOMIC DNA]</scope>
</reference>
<dbReference type="PRINTS" id="PR00403">
    <property type="entry name" value="WWDOMAIN"/>
</dbReference>
<dbReference type="PANTHER" id="PTHR17616:SF8">
    <property type="entry name" value="TRANSCRIPTIONAL COACTIVATOR YORKIE"/>
    <property type="match status" value="1"/>
</dbReference>
<keyword evidence="5" id="KW-0963">Cytoplasm</keyword>
<dbReference type="CDD" id="cd00201">
    <property type="entry name" value="WW"/>
    <property type="match status" value="1"/>
</dbReference>
<feature type="compositionally biased region" description="Basic and acidic residues" evidence="7">
    <location>
        <begin position="51"/>
        <end position="65"/>
    </location>
</feature>
<accession>A0AAZ3R1A4</accession>
<organism evidence="9 10">
    <name type="scientific">Oncorhynchus tshawytscha</name>
    <name type="common">Chinook salmon</name>
    <name type="synonym">Salmo tshawytscha</name>
    <dbReference type="NCBI Taxonomy" id="74940"/>
    <lineage>
        <taxon>Eukaryota</taxon>
        <taxon>Metazoa</taxon>
        <taxon>Chordata</taxon>
        <taxon>Craniata</taxon>
        <taxon>Vertebrata</taxon>
        <taxon>Euteleostomi</taxon>
        <taxon>Actinopterygii</taxon>
        <taxon>Neopterygii</taxon>
        <taxon>Teleostei</taxon>
        <taxon>Protacanthopterygii</taxon>
        <taxon>Salmoniformes</taxon>
        <taxon>Salmonidae</taxon>
        <taxon>Salmoninae</taxon>
        <taxon>Oncorhynchus</taxon>
    </lineage>
</organism>
<dbReference type="Ensembl" id="ENSOTST00005141614.1">
    <property type="protein sequence ID" value="ENSOTSP00005134718.1"/>
    <property type="gene ID" value="ENSOTSG00005051346.1"/>
</dbReference>
<feature type="domain" description="WW" evidence="8">
    <location>
        <begin position="14"/>
        <end position="47"/>
    </location>
</feature>
<keyword evidence="6" id="KW-0539">Nucleus</keyword>
<feature type="region of interest" description="Disordered" evidence="7">
    <location>
        <begin position="39"/>
        <end position="71"/>
    </location>
</feature>
<evidence type="ECO:0000256" key="4">
    <source>
        <dbReference type="ARBA" id="ARBA00022427"/>
    </source>
</evidence>
<dbReference type="GO" id="GO:0003713">
    <property type="term" value="F:transcription coactivator activity"/>
    <property type="evidence" value="ECO:0007669"/>
    <property type="project" value="TreeGrafter"/>
</dbReference>
<dbReference type="PANTHER" id="PTHR17616">
    <property type="entry name" value="YES-ASSOCIATED PROTEIN YAP1 FAMILY MEMBER"/>
    <property type="match status" value="1"/>
</dbReference>
<dbReference type="FunFam" id="2.20.70.10:FF:000019">
    <property type="entry name" value="Putative transcriptional coactivator YAP1"/>
    <property type="match status" value="1"/>
</dbReference>
<dbReference type="SUPFAM" id="SSF51045">
    <property type="entry name" value="WW domain"/>
    <property type="match status" value="1"/>
</dbReference>
<reference evidence="9" key="3">
    <citation type="submission" date="2025-09" db="UniProtKB">
        <authorList>
            <consortium name="Ensembl"/>
        </authorList>
    </citation>
    <scope>IDENTIFICATION</scope>
</reference>
<keyword evidence="4" id="KW-0796">Tight junction</keyword>
<evidence type="ECO:0000259" key="8">
    <source>
        <dbReference type="PROSITE" id="PS50020"/>
    </source>
</evidence>
<name>A0AAZ3R1A4_ONCTS</name>
<dbReference type="GO" id="GO:0005634">
    <property type="term" value="C:nucleus"/>
    <property type="evidence" value="ECO:0007669"/>
    <property type="project" value="UniProtKB-SubCell"/>
</dbReference>
<dbReference type="GO" id="GO:0005923">
    <property type="term" value="C:bicellular tight junction"/>
    <property type="evidence" value="ECO:0007669"/>
    <property type="project" value="UniProtKB-SubCell"/>
</dbReference>
<feature type="region of interest" description="Disordered" evidence="7">
    <location>
        <begin position="1"/>
        <end position="22"/>
    </location>
</feature>
<evidence type="ECO:0000313" key="9">
    <source>
        <dbReference type="Ensembl" id="ENSOTSP00005134718.1"/>
    </source>
</evidence>
<dbReference type="GO" id="GO:0045944">
    <property type="term" value="P:positive regulation of transcription by RNA polymerase II"/>
    <property type="evidence" value="ECO:0007669"/>
    <property type="project" value="TreeGrafter"/>
</dbReference>
<sequence>GAATRSGGLGTARSPLPEGWEQAVTPEGEVYYINHITKTTSWLDPHLGNSNERERHRESEQESERPTPWSQ</sequence>
<dbReference type="SMART" id="SM00456">
    <property type="entry name" value="WW"/>
    <property type="match status" value="1"/>
</dbReference>
<dbReference type="Gene3D" id="2.20.70.10">
    <property type="match status" value="1"/>
</dbReference>
<protein>
    <recommendedName>
        <fullName evidence="8">WW domain-containing protein</fullName>
    </recommendedName>
</protein>
<proteinExistence type="predicted"/>
<dbReference type="GO" id="GO:0035329">
    <property type="term" value="P:hippo signaling"/>
    <property type="evidence" value="ECO:0007669"/>
    <property type="project" value="TreeGrafter"/>
</dbReference>
<evidence type="ECO:0000256" key="6">
    <source>
        <dbReference type="ARBA" id="ARBA00023242"/>
    </source>
</evidence>
<evidence type="ECO:0000256" key="5">
    <source>
        <dbReference type="ARBA" id="ARBA00022490"/>
    </source>
</evidence>
<dbReference type="PROSITE" id="PS50020">
    <property type="entry name" value="WW_DOMAIN_2"/>
    <property type="match status" value="1"/>
</dbReference>
<evidence type="ECO:0000256" key="3">
    <source>
        <dbReference type="ARBA" id="ARBA00004496"/>
    </source>
</evidence>
<dbReference type="InterPro" id="IPR051583">
    <property type="entry name" value="YAP1"/>
</dbReference>
<dbReference type="GO" id="GO:0005737">
    <property type="term" value="C:cytoplasm"/>
    <property type="evidence" value="ECO:0007669"/>
    <property type="project" value="UniProtKB-SubCell"/>
</dbReference>
<dbReference type="InterPro" id="IPR001202">
    <property type="entry name" value="WW_dom"/>
</dbReference>
<dbReference type="AlphaFoldDB" id="A0AAZ3R1A4"/>
<evidence type="ECO:0000256" key="2">
    <source>
        <dbReference type="ARBA" id="ARBA00004435"/>
    </source>
</evidence>